<comment type="cofactor">
    <cofactor evidence="1">
        <name>Mg(2+)</name>
        <dbReference type="ChEBI" id="CHEBI:18420"/>
    </cofactor>
    <text evidence="1">Binds 2 magnesium ions per subunit.</text>
</comment>
<proteinExistence type="predicted"/>
<organism evidence="2 3">
    <name type="scientific">Phascolomyces articulosus</name>
    <dbReference type="NCBI Taxonomy" id="60185"/>
    <lineage>
        <taxon>Eukaryota</taxon>
        <taxon>Fungi</taxon>
        <taxon>Fungi incertae sedis</taxon>
        <taxon>Mucoromycota</taxon>
        <taxon>Mucoromycotina</taxon>
        <taxon>Mucoromycetes</taxon>
        <taxon>Mucorales</taxon>
        <taxon>Lichtheimiaceae</taxon>
        <taxon>Phascolomyces</taxon>
    </lineage>
</organism>
<evidence type="ECO:0000313" key="3">
    <source>
        <dbReference type="Proteomes" id="UP001209540"/>
    </source>
</evidence>
<dbReference type="Gene3D" id="1.10.4080.10">
    <property type="entry name" value="ADP-ribosylation/Crystallin J1"/>
    <property type="match status" value="1"/>
</dbReference>
<dbReference type="Proteomes" id="UP001209540">
    <property type="component" value="Unassembled WGS sequence"/>
</dbReference>
<dbReference type="InterPro" id="IPR036705">
    <property type="entry name" value="Ribosyl_crysJ1_sf"/>
</dbReference>
<evidence type="ECO:0000256" key="1">
    <source>
        <dbReference type="PIRSR" id="PIRSR605502-1"/>
    </source>
</evidence>
<gene>
    <name evidence="2" type="ORF">BDA99DRAFT_448172</name>
</gene>
<protein>
    <submittedName>
        <fullName evidence="2">ADP-ribosylation/Crystallin J1</fullName>
    </submittedName>
</protein>
<dbReference type="SUPFAM" id="SSF101478">
    <property type="entry name" value="ADP-ribosylglycohydrolase"/>
    <property type="match status" value="1"/>
</dbReference>
<comment type="caution">
    <text evidence="2">The sequence shown here is derived from an EMBL/GenBank/DDBJ whole genome shotgun (WGS) entry which is preliminary data.</text>
</comment>
<dbReference type="EMBL" id="JAIXMP010000055">
    <property type="protein sequence ID" value="KAI9244949.1"/>
    <property type="molecule type" value="Genomic_DNA"/>
</dbReference>
<dbReference type="PANTHER" id="PTHR16222">
    <property type="entry name" value="ADP-RIBOSYLGLYCOHYDROLASE"/>
    <property type="match status" value="1"/>
</dbReference>
<dbReference type="GO" id="GO:0046872">
    <property type="term" value="F:metal ion binding"/>
    <property type="evidence" value="ECO:0007669"/>
    <property type="project" value="UniProtKB-KW"/>
</dbReference>
<evidence type="ECO:0000313" key="2">
    <source>
        <dbReference type="EMBL" id="KAI9244949.1"/>
    </source>
</evidence>
<dbReference type="AlphaFoldDB" id="A0AAD5P7J0"/>
<dbReference type="InterPro" id="IPR005502">
    <property type="entry name" value="Ribosyl_crysJ1"/>
</dbReference>
<dbReference type="Pfam" id="PF03747">
    <property type="entry name" value="ADP_ribosyl_GH"/>
    <property type="match status" value="1"/>
</dbReference>
<keyword evidence="3" id="KW-1185">Reference proteome</keyword>
<dbReference type="InterPro" id="IPR050792">
    <property type="entry name" value="ADP-ribosylglycohydrolase"/>
</dbReference>
<name>A0AAD5P7J0_9FUNG</name>
<keyword evidence="1" id="KW-0460">Magnesium</keyword>
<reference evidence="2" key="2">
    <citation type="submission" date="2023-02" db="EMBL/GenBank/DDBJ databases">
        <authorList>
            <consortium name="DOE Joint Genome Institute"/>
            <person name="Mondo S.J."/>
            <person name="Chang Y."/>
            <person name="Wang Y."/>
            <person name="Ahrendt S."/>
            <person name="Andreopoulos W."/>
            <person name="Barry K."/>
            <person name="Beard J."/>
            <person name="Benny G.L."/>
            <person name="Blankenship S."/>
            <person name="Bonito G."/>
            <person name="Cuomo C."/>
            <person name="Desiro A."/>
            <person name="Gervers K.A."/>
            <person name="Hundley H."/>
            <person name="Kuo A."/>
            <person name="LaButti K."/>
            <person name="Lang B.F."/>
            <person name="Lipzen A."/>
            <person name="O'Donnell K."/>
            <person name="Pangilinan J."/>
            <person name="Reynolds N."/>
            <person name="Sandor L."/>
            <person name="Smith M.W."/>
            <person name="Tsang A."/>
            <person name="Grigoriev I.V."/>
            <person name="Stajich J.E."/>
            <person name="Spatafora J.W."/>
        </authorList>
    </citation>
    <scope>NUCLEOTIDE SEQUENCE</scope>
    <source>
        <strain evidence="2">RSA 2281</strain>
    </source>
</reference>
<dbReference type="PANTHER" id="PTHR16222:SF28">
    <property type="entry name" value="ADP-RIBOSYLGLYCOHYDROLASE"/>
    <property type="match status" value="1"/>
</dbReference>
<feature type="binding site" evidence="1">
    <location>
        <position position="86"/>
    </location>
    <ligand>
        <name>Mg(2+)</name>
        <dbReference type="ChEBI" id="CHEBI:18420"/>
        <label>1</label>
    </ligand>
</feature>
<feature type="binding site" evidence="1">
    <location>
        <position position="84"/>
    </location>
    <ligand>
        <name>Mg(2+)</name>
        <dbReference type="ChEBI" id="CHEBI:18420"/>
        <label>1</label>
    </ligand>
</feature>
<keyword evidence="1" id="KW-0479">Metal-binding</keyword>
<sequence>MRIPSGCSKLNRPEIIERVKGLIFGAVLGDSLGIATQGMTRDEVKRVYGEGPIKFGLSNDEDMDGQIPFLRDDYRGLFDDNDYSGDVDQLLLVVQTLVENEGQFNLKSYAKKLANHLEKDKRDGYNGALVRSAVLGVPKFWDGTTVIENAAESCRACVDRPDPRCMISCVILSTLVAR</sequence>
<accession>A0AAD5P7J0</accession>
<reference evidence="2" key="1">
    <citation type="journal article" date="2022" name="IScience">
        <title>Evolution of zygomycete secretomes and the origins of terrestrial fungal ecologies.</title>
        <authorList>
            <person name="Chang Y."/>
            <person name="Wang Y."/>
            <person name="Mondo S."/>
            <person name="Ahrendt S."/>
            <person name="Andreopoulos W."/>
            <person name="Barry K."/>
            <person name="Beard J."/>
            <person name="Benny G.L."/>
            <person name="Blankenship S."/>
            <person name="Bonito G."/>
            <person name="Cuomo C."/>
            <person name="Desiro A."/>
            <person name="Gervers K.A."/>
            <person name="Hundley H."/>
            <person name="Kuo A."/>
            <person name="LaButti K."/>
            <person name="Lang B.F."/>
            <person name="Lipzen A."/>
            <person name="O'Donnell K."/>
            <person name="Pangilinan J."/>
            <person name="Reynolds N."/>
            <person name="Sandor L."/>
            <person name="Smith M.E."/>
            <person name="Tsang A."/>
            <person name="Grigoriev I.V."/>
            <person name="Stajich J.E."/>
            <person name="Spatafora J.W."/>
        </authorList>
    </citation>
    <scope>NUCLEOTIDE SEQUENCE</scope>
    <source>
        <strain evidence="2">RSA 2281</strain>
    </source>
</reference>